<evidence type="ECO:0000259" key="5">
    <source>
        <dbReference type="Pfam" id="PF02836"/>
    </source>
</evidence>
<reference evidence="10" key="1">
    <citation type="journal article" date="2019" name="Int. J. Syst. Evol. Microbiol.">
        <title>The Global Catalogue of Microorganisms (GCM) 10K type strain sequencing project: providing services to taxonomists for standard genome sequencing and annotation.</title>
        <authorList>
            <consortium name="The Broad Institute Genomics Platform"/>
            <consortium name="The Broad Institute Genome Sequencing Center for Infectious Disease"/>
            <person name="Wu L."/>
            <person name="Ma J."/>
        </authorList>
    </citation>
    <scope>NUCLEOTIDE SEQUENCE [LARGE SCALE GENOMIC DNA]</scope>
    <source>
        <strain evidence="10">CGMCC 4.1641</strain>
    </source>
</reference>
<proteinExistence type="inferred from homology"/>
<dbReference type="Pfam" id="PF18565">
    <property type="entry name" value="Glyco_hydro2_C5"/>
    <property type="match status" value="1"/>
</dbReference>
<comment type="caution">
    <text evidence="9">The sequence shown here is derived from an EMBL/GenBank/DDBJ whole genome shotgun (WGS) entry which is preliminary data.</text>
</comment>
<dbReference type="InterPro" id="IPR008979">
    <property type="entry name" value="Galactose-bd-like_sf"/>
</dbReference>
<dbReference type="SUPFAM" id="SSF51445">
    <property type="entry name" value="(Trans)glycosidases"/>
    <property type="match status" value="1"/>
</dbReference>
<keyword evidence="3" id="KW-0326">Glycosidase</keyword>
<feature type="domain" description="Glycoside hydrolase family 2 immunoglobulin-like beta-sandwich" evidence="4">
    <location>
        <begin position="127"/>
        <end position="231"/>
    </location>
</feature>
<gene>
    <name evidence="9" type="ORF">ACFO1S_12930</name>
</gene>
<dbReference type="Gene3D" id="2.60.120.260">
    <property type="entry name" value="Galactose-binding domain-like"/>
    <property type="match status" value="1"/>
</dbReference>
<dbReference type="InterPro" id="IPR051913">
    <property type="entry name" value="GH2_Domain-Containing"/>
</dbReference>
<evidence type="ECO:0000259" key="7">
    <source>
        <dbReference type="Pfam" id="PF16355"/>
    </source>
</evidence>
<dbReference type="InterPro" id="IPR036156">
    <property type="entry name" value="Beta-gal/glucu_dom_sf"/>
</dbReference>
<dbReference type="InterPro" id="IPR017853">
    <property type="entry name" value="GH"/>
</dbReference>
<organism evidence="9 10">
    <name type="scientific">Cohnella boryungensis</name>
    <dbReference type="NCBI Taxonomy" id="768479"/>
    <lineage>
        <taxon>Bacteria</taxon>
        <taxon>Bacillati</taxon>
        <taxon>Bacillota</taxon>
        <taxon>Bacilli</taxon>
        <taxon>Bacillales</taxon>
        <taxon>Paenibacillaceae</taxon>
        <taxon>Cohnella</taxon>
    </lineage>
</organism>
<evidence type="ECO:0000256" key="3">
    <source>
        <dbReference type="ARBA" id="ARBA00023295"/>
    </source>
</evidence>
<evidence type="ECO:0000313" key="10">
    <source>
        <dbReference type="Proteomes" id="UP001595755"/>
    </source>
</evidence>
<dbReference type="SUPFAM" id="SSF49785">
    <property type="entry name" value="Galactose-binding domain-like"/>
    <property type="match status" value="1"/>
</dbReference>
<feature type="domain" description="DUF4982" evidence="7">
    <location>
        <begin position="597"/>
        <end position="655"/>
    </location>
</feature>
<evidence type="ECO:0000259" key="6">
    <source>
        <dbReference type="Pfam" id="PF02837"/>
    </source>
</evidence>
<dbReference type="InterPro" id="IPR006101">
    <property type="entry name" value="Glyco_hydro_2"/>
</dbReference>
<dbReference type="PANTHER" id="PTHR42732:SF1">
    <property type="entry name" value="BETA-MANNOSIDASE"/>
    <property type="match status" value="1"/>
</dbReference>
<evidence type="ECO:0000256" key="2">
    <source>
        <dbReference type="ARBA" id="ARBA00022801"/>
    </source>
</evidence>
<dbReference type="InterPro" id="IPR032311">
    <property type="entry name" value="DUF4982"/>
</dbReference>
<dbReference type="Gene3D" id="2.60.40.10">
    <property type="entry name" value="Immunoglobulins"/>
    <property type="match status" value="3"/>
</dbReference>
<name>A0ABV8SDC6_9BACL</name>
<dbReference type="SUPFAM" id="SSF49303">
    <property type="entry name" value="beta-Galactosidase/glucuronidase domain"/>
    <property type="match status" value="1"/>
</dbReference>
<dbReference type="InterPro" id="IPR013783">
    <property type="entry name" value="Ig-like_fold"/>
</dbReference>
<sequence>MIEKERLKPVERDIAGAFVGYFSEGEYDYKKTFFVPDGYREKRVTIEFEGVYANAMVYINGDFAGQHPFGYSNFYVKADRFLKYGEENEIKVVAMNYKDSRWYSGAGIYRNTKLIVGNLVHVALDGVKVSTPDINKERTVVTAQTIVENEGLHTRTVTVQTEIVDSAGNVVANDIAPMTLFAGESATLRQRVYVKQPKLWSVDYPHLYVCKTRILSANEWLDEETTTFGIRSLALDPEQGLCINGEAVKLRGACIHHDNGVLGAATFERAEERRVEILKQAGFNALRSSHHPMSKALLDACDRLGMLVMDESFDVWSSTKAAHDYALHFPVWWEKDIQAMVDKDYNHPSVIMYSIGNEIPESGRSVGSVWGRNLADKVRSLDSTRFVTNSINFILATIEEFLKMKMSQTNKSVENSGINTLMNFYREAMAEVNESEMATEKTAESFAYVDIAGYNYAEARYLSDKERFPNRVIVGSETFPAKIDTNWKLVKENGHIIGDFTWTGWDYLGEAGIGRVTYDPNERTVLGSYPWLTAWCGDIDITGHRRPVSYYREIVFGLRKEPYIAVQRPEHYGKQPVPTKWSWSDTVSSWTWNGYEGKHVKVEVYADAEVVELLVNGKSVGKAAAGEEHRYKAEFETIYEAGEIVAVAYAKGEEIGRMTLASATGPIQLNVEADRNQITASDNDLSFVMISLVDEKGNLYNTADRKVTVHVEGAGKLQGFGSADPKSEENYFDTERTTFDGKVLAVIRPMKPGTITVKVSAEGCDRKTVEIEAID</sequence>
<comment type="similarity">
    <text evidence="1">Belongs to the glycosyl hydrolase 2 family.</text>
</comment>
<protein>
    <submittedName>
        <fullName evidence="9">Glycoside hydrolase family 2 TIM barrel-domain containing protein</fullName>
    </submittedName>
</protein>
<feature type="domain" description="Glycosyl hydrolases family 2 sugar binding" evidence="6">
    <location>
        <begin position="26"/>
        <end position="114"/>
    </location>
</feature>
<evidence type="ECO:0000313" key="9">
    <source>
        <dbReference type="EMBL" id="MFC4304334.1"/>
    </source>
</evidence>
<dbReference type="Pfam" id="PF02836">
    <property type="entry name" value="Glyco_hydro_2_C"/>
    <property type="match status" value="1"/>
</dbReference>
<dbReference type="Proteomes" id="UP001595755">
    <property type="component" value="Unassembled WGS sequence"/>
</dbReference>
<feature type="domain" description="Glycoside hydrolase family 2 catalytic" evidence="5">
    <location>
        <begin position="240"/>
        <end position="401"/>
    </location>
</feature>
<dbReference type="Pfam" id="PF02837">
    <property type="entry name" value="Glyco_hydro_2_N"/>
    <property type="match status" value="1"/>
</dbReference>
<dbReference type="PRINTS" id="PR00132">
    <property type="entry name" value="GLHYDRLASE2"/>
</dbReference>
<dbReference type="PANTHER" id="PTHR42732">
    <property type="entry name" value="BETA-GALACTOSIDASE"/>
    <property type="match status" value="1"/>
</dbReference>
<dbReference type="GO" id="GO:0016787">
    <property type="term" value="F:hydrolase activity"/>
    <property type="evidence" value="ECO:0007669"/>
    <property type="project" value="UniProtKB-KW"/>
</dbReference>
<feature type="domain" description="Glycoside hydrolase family 2" evidence="8">
    <location>
        <begin position="669"/>
        <end position="770"/>
    </location>
</feature>
<keyword evidence="2 9" id="KW-0378">Hydrolase</keyword>
<dbReference type="InterPro" id="IPR006102">
    <property type="entry name" value="Ig-like_GH2"/>
</dbReference>
<evidence type="ECO:0000259" key="4">
    <source>
        <dbReference type="Pfam" id="PF00703"/>
    </source>
</evidence>
<dbReference type="Gene3D" id="3.20.20.80">
    <property type="entry name" value="Glycosidases"/>
    <property type="match status" value="1"/>
</dbReference>
<dbReference type="InterPro" id="IPR006104">
    <property type="entry name" value="Glyco_hydro_2_N"/>
</dbReference>
<evidence type="ECO:0000259" key="8">
    <source>
        <dbReference type="Pfam" id="PF18565"/>
    </source>
</evidence>
<evidence type="ECO:0000256" key="1">
    <source>
        <dbReference type="ARBA" id="ARBA00007401"/>
    </source>
</evidence>
<dbReference type="InterPro" id="IPR006103">
    <property type="entry name" value="Glyco_hydro_2_cat"/>
</dbReference>
<dbReference type="InterPro" id="IPR040605">
    <property type="entry name" value="Glyco_hydro2_dom5"/>
</dbReference>
<dbReference type="EMBL" id="JBHSED010000021">
    <property type="protein sequence ID" value="MFC4304334.1"/>
    <property type="molecule type" value="Genomic_DNA"/>
</dbReference>
<keyword evidence="10" id="KW-1185">Reference proteome</keyword>
<accession>A0ABV8SDC6</accession>
<dbReference type="Pfam" id="PF16355">
    <property type="entry name" value="DUF4982"/>
    <property type="match status" value="1"/>
</dbReference>
<dbReference type="Pfam" id="PF00703">
    <property type="entry name" value="Glyco_hydro_2"/>
    <property type="match status" value="1"/>
</dbReference>